<proteinExistence type="predicted"/>
<dbReference type="OrthoDB" id="6783874at2759"/>
<gene>
    <name evidence="1" type="ORF">DIABBA_LOCUS4171</name>
</gene>
<evidence type="ECO:0000313" key="1">
    <source>
        <dbReference type="EMBL" id="CAG9830473.1"/>
    </source>
</evidence>
<accession>A0A9N9SVX9</accession>
<dbReference type="Proteomes" id="UP001153709">
    <property type="component" value="Chromosome 2"/>
</dbReference>
<name>A0A9N9SVX9_DIABA</name>
<evidence type="ECO:0000313" key="2">
    <source>
        <dbReference type="Proteomes" id="UP001153709"/>
    </source>
</evidence>
<organism evidence="1 2">
    <name type="scientific">Diabrotica balteata</name>
    <name type="common">Banded cucumber beetle</name>
    <dbReference type="NCBI Taxonomy" id="107213"/>
    <lineage>
        <taxon>Eukaryota</taxon>
        <taxon>Metazoa</taxon>
        <taxon>Ecdysozoa</taxon>
        <taxon>Arthropoda</taxon>
        <taxon>Hexapoda</taxon>
        <taxon>Insecta</taxon>
        <taxon>Pterygota</taxon>
        <taxon>Neoptera</taxon>
        <taxon>Endopterygota</taxon>
        <taxon>Coleoptera</taxon>
        <taxon>Polyphaga</taxon>
        <taxon>Cucujiformia</taxon>
        <taxon>Chrysomeloidea</taxon>
        <taxon>Chrysomelidae</taxon>
        <taxon>Galerucinae</taxon>
        <taxon>Diabroticina</taxon>
        <taxon>Diabroticites</taxon>
        <taxon>Diabrotica</taxon>
    </lineage>
</organism>
<dbReference type="AlphaFoldDB" id="A0A9N9SVX9"/>
<keyword evidence="2" id="KW-1185">Reference proteome</keyword>
<dbReference type="EMBL" id="OU898277">
    <property type="protein sequence ID" value="CAG9830473.1"/>
    <property type="molecule type" value="Genomic_DNA"/>
</dbReference>
<sequence>MMEDRKRQKILKETKLQYLGHVIRGERYNILRLIIQGKIEGRRSVTRRRVSWLKNLRD</sequence>
<reference evidence="1" key="1">
    <citation type="submission" date="2022-01" db="EMBL/GenBank/DDBJ databases">
        <authorList>
            <person name="King R."/>
        </authorList>
    </citation>
    <scope>NUCLEOTIDE SEQUENCE</scope>
</reference>
<protein>
    <submittedName>
        <fullName evidence="1">Uncharacterized protein</fullName>
    </submittedName>
</protein>